<comment type="catalytic activity">
    <reaction evidence="6">
        <text>a 6-O-methyl-2'-deoxyguanosine in DNA + L-cysteinyl-[protein] = S-methyl-L-cysteinyl-[protein] + a 2'-deoxyguanosine in DNA</text>
        <dbReference type="Rhea" id="RHEA:24000"/>
        <dbReference type="Rhea" id="RHEA-COMP:10131"/>
        <dbReference type="Rhea" id="RHEA-COMP:10132"/>
        <dbReference type="Rhea" id="RHEA-COMP:11367"/>
        <dbReference type="Rhea" id="RHEA-COMP:11368"/>
        <dbReference type="ChEBI" id="CHEBI:29950"/>
        <dbReference type="ChEBI" id="CHEBI:82612"/>
        <dbReference type="ChEBI" id="CHEBI:85445"/>
        <dbReference type="ChEBI" id="CHEBI:85448"/>
        <dbReference type="EC" id="2.1.1.63"/>
    </reaction>
</comment>
<evidence type="ECO:0000313" key="10">
    <source>
        <dbReference type="Proteomes" id="UP001317259"/>
    </source>
</evidence>
<dbReference type="Proteomes" id="UP001317259">
    <property type="component" value="Unassembled WGS sequence"/>
</dbReference>
<reference evidence="9 10" key="1">
    <citation type="submission" date="2022-04" db="EMBL/GenBank/DDBJ databases">
        <title>Genome draft of Actinomadura sp. ATCC 31491.</title>
        <authorList>
            <person name="Shi X."/>
            <person name="Du Y."/>
        </authorList>
    </citation>
    <scope>NUCLEOTIDE SEQUENCE [LARGE SCALE GENOMIC DNA]</scope>
    <source>
        <strain evidence="9 10">ATCC 31491</strain>
    </source>
</reference>
<evidence type="ECO:0000256" key="4">
    <source>
        <dbReference type="ARBA" id="ARBA00022763"/>
    </source>
</evidence>
<gene>
    <name evidence="9" type="ORF">MF672_039590</name>
</gene>
<dbReference type="Gene3D" id="1.10.10.10">
    <property type="entry name" value="Winged helix-like DNA-binding domain superfamily/Winged helix DNA-binding domain"/>
    <property type="match status" value="1"/>
</dbReference>
<dbReference type="PANTHER" id="PTHR10815">
    <property type="entry name" value="METHYLATED-DNA--PROTEIN-CYSTEINE METHYLTRANSFERASE"/>
    <property type="match status" value="1"/>
</dbReference>
<dbReference type="Gene3D" id="3.30.160.70">
    <property type="entry name" value="Methylated DNA-protein cysteine methyltransferase domain"/>
    <property type="match status" value="1"/>
</dbReference>
<evidence type="ECO:0000259" key="7">
    <source>
        <dbReference type="Pfam" id="PF01035"/>
    </source>
</evidence>
<evidence type="ECO:0000313" key="9">
    <source>
        <dbReference type="EMBL" id="MCK2219859.1"/>
    </source>
</evidence>
<comment type="catalytic activity">
    <reaction evidence="1">
        <text>a 4-O-methyl-thymidine in DNA + L-cysteinyl-[protein] = a thymidine in DNA + S-methyl-L-cysteinyl-[protein]</text>
        <dbReference type="Rhea" id="RHEA:53428"/>
        <dbReference type="Rhea" id="RHEA-COMP:10131"/>
        <dbReference type="Rhea" id="RHEA-COMP:10132"/>
        <dbReference type="Rhea" id="RHEA-COMP:13555"/>
        <dbReference type="Rhea" id="RHEA-COMP:13556"/>
        <dbReference type="ChEBI" id="CHEBI:29950"/>
        <dbReference type="ChEBI" id="CHEBI:82612"/>
        <dbReference type="ChEBI" id="CHEBI:137386"/>
        <dbReference type="ChEBI" id="CHEBI:137387"/>
        <dbReference type="EC" id="2.1.1.63"/>
    </reaction>
</comment>
<evidence type="ECO:0000259" key="8">
    <source>
        <dbReference type="Pfam" id="PF02870"/>
    </source>
</evidence>
<evidence type="ECO:0000256" key="5">
    <source>
        <dbReference type="ARBA" id="ARBA00023204"/>
    </source>
</evidence>
<dbReference type="InterPro" id="IPR014048">
    <property type="entry name" value="MethylDNA_cys_MeTrfase_DNA-bd"/>
</dbReference>
<dbReference type="InterPro" id="IPR036631">
    <property type="entry name" value="MGMT_N_sf"/>
</dbReference>
<evidence type="ECO:0000256" key="3">
    <source>
        <dbReference type="ARBA" id="ARBA00022679"/>
    </source>
</evidence>
<dbReference type="PANTHER" id="PTHR10815:SF13">
    <property type="entry name" value="METHYLATED-DNA--PROTEIN-CYSTEINE METHYLTRANSFERASE"/>
    <property type="match status" value="1"/>
</dbReference>
<evidence type="ECO:0000256" key="2">
    <source>
        <dbReference type="ARBA" id="ARBA00022603"/>
    </source>
</evidence>
<dbReference type="SUPFAM" id="SSF53155">
    <property type="entry name" value="Methylated DNA-protein cysteine methyltransferase domain"/>
    <property type="match status" value="1"/>
</dbReference>
<dbReference type="SUPFAM" id="SSF46767">
    <property type="entry name" value="Methylated DNA-protein cysteine methyltransferase, C-terminal domain"/>
    <property type="match status" value="1"/>
</dbReference>
<keyword evidence="2" id="KW-0489">Methyltransferase</keyword>
<evidence type="ECO:0000256" key="6">
    <source>
        <dbReference type="ARBA" id="ARBA00049348"/>
    </source>
</evidence>
<dbReference type="RefSeq" id="WP_247815656.1">
    <property type="nucleotide sequence ID" value="NZ_JAKRKC020000002.1"/>
</dbReference>
<dbReference type="InterPro" id="IPR036388">
    <property type="entry name" value="WH-like_DNA-bd_sf"/>
</dbReference>
<proteinExistence type="predicted"/>
<keyword evidence="5" id="KW-0234">DNA repair</keyword>
<accession>A0ABT0G5G9</accession>
<comment type="caution">
    <text evidence="9">The sequence shown here is derived from an EMBL/GenBank/DDBJ whole genome shotgun (WGS) entry which is preliminary data.</text>
</comment>
<name>A0ABT0G5G9_9ACTN</name>
<feature type="domain" description="Methylated-DNA-[protein]-cysteine S-methyltransferase DNA binding" evidence="7">
    <location>
        <begin position="104"/>
        <end position="182"/>
    </location>
</feature>
<organism evidence="9 10">
    <name type="scientific">Actinomadura luzonensis</name>
    <dbReference type="NCBI Taxonomy" id="2805427"/>
    <lineage>
        <taxon>Bacteria</taxon>
        <taxon>Bacillati</taxon>
        <taxon>Actinomycetota</taxon>
        <taxon>Actinomycetes</taxon>
        <taxon>Streptosporangiales</taxon>
        <taxon>Thermomonosporaceae</taxon>
        <taxon>Actinomadura</taxon>
    </lineage>
</organism>
<dbReference type="InterPro" id="IPR008332">
    <property type="entry name" value="MethylG_MeTrfase_N"/>
</dbReference>
<dbReference type="NCBIfam" id="TIGR00589">
    <property type="entry name" value="ogt"/>
    <property type="match status" value="1"/>
</dbReference>
<keyword evidence="3" id="KW-0808">Transferase</keyword>
<dbReference type="EMBL" id="JAKRKC020000002">
    <property type="protein sequence ID" value="MCK2219859.1"/>
    <property type="molecule type" value="Genomic_DNA"/>
</dbReference>
<dbReference type="CDD" id="cd06445">
    <property type="entry name" value="ATase"/>
    <property type="match status" value="1"/>
</dbReference>
<feature type="domain" description="Methylguanine DNA methyltransferase ribonuclease-like" evidence="8">
    <location>
        <begin position="28"/>
        <end position="96"/>
    </location>
</feature>
<dbReference type="Pfam" id="PF02870">
    <property type="entry name" value="Methyltransf_1N"/>
    <property type="match status" value="1"/>
</dbReference>
<keyword evidence="4" id="KW-0227">DNA damage</keyword>
<dbReference type="InterPro" id="IPR001497">
    <property type="entry name" value="MethylDNA_cys_MeTrfase_AS"/>
</dbReference>
<dbReference type="Pfam" id="PF01035">
    <property type="entry name" value="DNA_binding_1"/>
    <property type="match status" value="1"/>
</dbReference>
<dbReference type="InterPro" id="IPR036217">
    <property type="entry name" value="MethylDNA_cys_MeTrfase_DNAb"/>
</dbReference>
<sequence length="191" mass="19719">MGTALEVPSTTSSREDIMAPAGDSVAFATVATPVGAFTLAVTETGLVASGWGSSHAGLADRLGLVEVHDSDRTASAVAELNAYFAGELRAFATPIDWRLTSGSRRRVLQALHAVPYGTAVTYGELARLSGSTVPARGIGSIMGSNPIPIVVPCHRVISGTGLGGFSGGTGVETKRWLLTHEGYLQPTLLDL</sequence>
<protein>
    <submittedName>
        <fullName evidence="9">Methylated-DNA--[protein]-cysteine S-methyltransferase</fullName>
    </submittedName>
</protein>
<dbReference type="PROSITE" id="PS00374">
    <property type="entry name" value="MGMT"/>
    <property type="match status" value="1"/>
</dbReference>
<keyword evidence="10" id="KW-1185">Reference proteome</keyword>
<evidence type="ECO:0000256" key="1">
    <source>
        <dbReference type="ARBA" id="ARBA00001286"/>
    </source>
</evidence>